<gene>
    <name evidence="1" type="ORF">NCTC11388_01211</name>
</gene>
<protein>
    <submittedName>
        <fullName evidence="1">Uncharacterized protein</fullName>
    </submittedName>
</protein>
<evidence type="ECO:0000313" key="2">
    <source>
        <dbReference type="Proteomes" id="UP000254893"/>
    </source>
</evidence>
<evidence type="ECO:0000313" key="1">
    <source>
        <dbReference type="EMBL" id="SUJ03108.1"/>
    </source>
</evidence>
<organism evidence="1 2">
    <name type="scientific">Sphingobacterium spiritivorum</name>
    <name type="common">Flavobacterium spiritivorum</name>
    <dbReference type="NCBI Taxonomy" id="258"/>
    <lineage>
        <taxon>Bacteria</taxon>
        <taxon>Pseudomonadati</taxon>
        <taxon>Bacteroidota</taxon>
        <taxon>Sphingobacteriia</taxon>
        <taxon>Sphingobacteriales</taxon>
        <taxon>Sphingobacteriaceae</taxon>
        <taxon>Sphingobacterium</taxon>
    </lineage>
</organism>
<accession>A0A380BLF1</accession>
<dbReference type="EMBL" id="UGYW01000002">
    <property type="protein sequence ID" value="SUJ03108.1"/>
    <property type="molecule type" value="Genomic_DNA"/>
</dbReference>
<name>A0A380BLF1_SPHSI</name>
<reference evidence="1 2" key="1">
    <citation type="submission" date="2018-06" db="EMBL/GenBank/DDBJ databases">
        <authorList>
            <consortium name="Pathogen Informatics"/>
            <person name="Doyle S."/>
        </authorList>
    </citation>
    <scope>NUCLEOTIDE SEQUENCE [LARGE SCALE GENOMIC DNA]</scope>
    <source>
        <strain evidence="1 2">NCTC11388</strain>
    </source>
</reference>
<sequence length="188" mass="21901">MNKPIFSRIKIMLSVVLFLSVSLTYGQLHFKNKYLKLQHEIILTTNYNTLPDFMKKKGYTVDDNLKSSVEQDMKDRDTPGYCQAFTDDSLQYVLVYYDEPKKMTTILSSVIRPGGTELENELVELAFAKRIDSIDTSEEYTLFERFDYPHGFTHQKVEGTNFTWLYLVADLPGKPKFSEYLNTSENKE</sequence>
<proteinExistence type="predicted"/>
<dbReference type="Proteomes" id="UP000254893">
    <property type="component" value="Unassembled WGS sequence"/>
</dbReference>
<dbReference type="RefSeq" id="WP_115169462.1">
    <property type="nucleotide sequence ID" value="NZ_UGYW01000002.1"/>
</dbReference>
<dbReference type="AlphaFoldDB" id="A0A380BLF1"/>